<dbReference type="GO" id="GO:0008234">
    <property type="term" value="F:cysteine-type peptidase activity"/>
    <property type="evidence" value="ECO:0007669"/>
    <property type="project" value="UniProtKB-KW"/>
</dbReference>
<dbReference type="EMBL" id="MQVS01000004">
    <property type="protein sequence ID" value="OKL51850.1"/>
    <property type="molecule type" value="Genomic_DNA"/>
</dbReference>
<evidence type="ECO:0000259" key="6">
    <source>
        <dbReference type="PROSITE" id="PS51935"/>
    </source>
</evidence>
<dbReference type="InterPro" id="IPR051922">
    <property type="entry name" value="Bact_Sporulation_Assoc"/>
</dbReference>
<dbReference type="InterPro" id="IPR036366">
    <property type="entry name" value="PGBDSf"/>
</dbReference>
<comment type="similarity">
    <text evidence="1">Belongs to the peptidase C40 family.</text>
</comment>
<reference evidence="8" key="1">
    <citation type="submission" date="2016-12" db="EMBL/GenBank/DDBJ databases">
        <authorList>
            <person name="Meng X."/>
        </authorList>
    </citation>
    <scope>NUCLEOTIDE SEQUENCE [LARGE SCALE GENOMIC DNA]</scope>
    <source>
        <strain evidence="8">DSM 20732</strain>
    </source>
</reference>
<evidence type="ECO:0000256" key="4">
    <source>
        <dbReference type="ARBA" id="ARBA00022807"/>
    </source>
</evidence>
<evidence type="ECO:0000313" key="8">
    <source>
        <dbReference type="Proteomes" id="UP000185612"/>
    </source>
</evidence>
<comment type="caution">
    <text evidence="7">The sequence shown here is derived from an EMBL/GenBank/DDBJ whole genome shotgun (WGS) entry which is preliminary data.</text>
</comment>
<dbReference type="InterPro" id="IPR002477">
    <property type="entry name" value="Peptidoglycan-bd-like"/>
</dbReference>
<feature type="compositionally biased region" description="Polar residues" evidence="5">
    <location>
        <begin position="113"/>
        <end position="132"/>
    </location>
</feature>
<dbReference type="InterPro" id="IPR036365">
    <property type="entry name" value="PGBD-like_sf"/>
</dbReference>
<gene>
    <name evidence="7" type="ORF">BSZ40_05010</name>
</gene>
<dbReference type="Gene3D" id="3.90.1720.10">
    <property type="entry name" value="endopeptidase domain like (from Nostoc punctiforme)"/>
    <property type="match status" value="1"/>
</dbReference>
<dbReference type="InterPro" id="IPR000064">
    <property type="entry name" value="NLP_P60_dom"/>
</dbReference>
<dbReference type="Pfam" id="PF00877">
    <property type="entry name" value="NLPC_P60"/>
    <property type="match status" value="1"/>
</dbReference>
<dbReference type="Proteomes" id="UP000185612">
    <property type="component" value="Unassembled WGS sequence"/>
</dbReference>
<feature type="compositionally biased region" description="Acidic residues" evidence="5">
    <location>
        <begin position="39"/>
        <end position="53"/>
    </location>
</feature>
<evidence type="ECO:0000313" key="7">
    <source>
        <dbReference type="EMBL" id="OKL51850.1"/>
    </source>
</evidence>
<feature type="domain" description="NlpC/P60" evidence="6">
    <location>
        <begin position="878"/>
        <end position="1014"/>
    </location>
</feature>
<protein>
    <recommendedName>
        <fullName evidence="6">NlpC/P60 domain-containing protein</fullName>
    </recommendedName>
</protein>
<proteinExistence type="inferred from homology"/>
<dbReference type="Pfam" id="PF01471">
    <property type="entry name" value="PG_binding_1"/>
    <property type="match status" value="1"/>
</dbReference>
<sequence length="1014" mass="104453">MTSLSAPAVASPLPGVGHGQPAAPAGPPHSALPAQEVPTPDETEPPSTPEEDSPAPAAPEPSEPSEPDAPAEPSEPSAPDDPAEPSAPDDPAEPSEPSPGLPTPTAEPEDTPHPSQSPTAVPQPTPSASITPLTGRPQLPRLPLTPSGDLTQGGGVQRLSPTAGSGELEHHYSATFPGATQAAVLFAADDPAAGAASAALAAHLGAVPIPVGASLPGAARGVLERTRPATLLVVGGPSAVPDSVVTASQAAAGATTVTRVSPHTSVAAGAATAKYFPTGAPVVLVPADNGVLVGPAVAFAARQQAALLPVRGGRLEGATKAALSELAPKQLYVVGGSASFSDPLLQEAQQAAKGAQATRIGGANRYATSANLFGVGWPGHRADRPLLVTGNVLANDLVGAVSAAALGSPLLLTNPACVPPDTAKALAAAPRVARIAVGHPHELQPSGVVDGCGRLRPVTNSHTVADRPSRTAVALSAQHYSPGVETVVIIGAGAVPDGLAAAPLAVRSGGPVLLATPQGLDQWTVQELQRLQPKRIVILGGTGSVSPQAEAQAQAVAPVTRLAGRDRVATSLEVARTYSRADLVYVAGAISQVDAVPIAVQAGQNDAPVLLVGSNPAPVAAELQRLRPRAVVVVGGPGSVSDQIANQLTSGLSLRWSRISGPNRYATSRAIAERSPKRGTYVAVNSTALAEAIAAAPFASHQRAPLIYITPGCQERHHLDHLRGMGLNTRLAVGPVSNAEKNTVCGFANSLPAPADGCSAEYAKFRSSLPANDRPWCAAAGKLGPVRSITPVRGGQELLAGWNGTKVSLTQRALGLGSRWETMDSTTINAVRRFQARSGLAVDGIVGPRTWQALHTGYPWTIDAHQEKVQVRPNASRHERIEAMIAYAMRQRGTEYTWGGAGPTKLGFDCSGLVLQALYAAGLDPQPINVMKHQWPDYRTSRELHAHNGFLKVPWAQRQRGDLVFYHNGYGTIDHVAIYLGNDRIIESGGIALDTHVTDLRWNSYIATVVRPFP</sequence>
<dbReference type="AlphaFoldDB" id="A0A1Q5PWT0"/>
<keyword evidence="8" id="KW-1185">Reference proteome</keyword>
<dbReference type="SUPFAM" id="SSF54001">
    <property type="entry name" value="Cysteine proteinases"/>
    <property type="match status" value="1"/>
</dbReference>
<dbReference type="InterPro" id="IPR007253">
    <property type="entry name" value="Cell_wall-bd_2"/>
</dbReference>
<dbReference type="Pfam" id="PF04122">
    <property type="entry name" value="CW_binding_2"/>
    <property type="match status" value="4"/>
</dbReference>
<dbReference type="Gene3D" id="3.40.50.12090">
    <property type="match status" value="1"/>
</dbReference>
<dbReference type="GO" id="GO:0006508">
    <property type="term" value="P:proteolysis"/>
    <property type="evidence" value="ECO:0007669"/>
    <property type="project" value="UniProtKB-KW"/>
</dbReference>
<evidence type="ECO:0000256" key="1">
    <source>
        <dbReference type="ARBA" id="ARBA00007074"/>
    </source>
</evidence>
<name>A0A1Q5PWT0_9ACTO</name>
<evidence type="ECO:0000256" key="2">
    <source>
        <dbReference type="ARBA" id="ARBA00022670"/>
    </source>
</evidence>
<evidence type="ECO:0000256" key="3">
    <source>
        <dbReference type="ARBA" id="ARBA00022801"/>
    </source>
</evidence>
<dbReference type="InterPro" id="IPR038765">
    <property type="entry name" value="Papain-like_cys_pep_sf"/>
</dbReference>
<accession>A0A1Q5PWT0</accession>
<keyword evidence="3" id="KW-0378">Hydrolase</keyword>
<dbReference type="PANTHER" id="PTHR30032">
    <property type="entry name" value="N-ACETYLMURAMOYL-L-ALANINE AMIDASE-RELATED"/>
    <property type="match status" value="1"/>
</dbReference>
<feature type="region of interest" description="Disordered" evidence="5">
    <location>
        <begin position="1"/>
        <end position="170"/>
    </location>
</feature>
<dbReference type="STRING" id="52770.BSZ40_05010"/>
<keyword evidence="4" id="KW-0788">Thiol protease</keyword>
<dbReference type="PANTHER" id="PTHR30032:SF8">
    <property type="entry name" value="GERMINATION-SPECIFIC N-ACETYLMURAMOYL-L-ALANINE AMIDASE"/>
    <property type="match status" value="1"/>
</dbReference>
<feature type="compositionally biased region" description="Low complexity" evidence="5">
    <location>
        <begin position="19"/>
        <end position="38"/>
    </location>
</feature>
<dbReference type="PROSITE" id="PS51935">
    <property type="entry name" value="NLPC_P60"/>
    <property type="match status" value="1"/>
</dbReference>
<dbReference type="SUPFAM" id="SSF47090">
    <property type="entry name" value="PGBD-like"/>
    <property type="match status" value="1"/>
</dbReference>
<evidence type="ECO:0000256" key="5">
    <source>
        <dbReference type="SAM" id="MobiDB-lite"/>
    </source>
</evidence>
<dbReference type="InParanoid" id="A0A1Q5PWT0"/>
<organism evidence="7 8">
    <name type="scientific">Buchananella hordeovulneris</name>
    <dbReference type="NCBI Taxonomy" id="52770"/>
    <lineage>
        <taxon>Bacteria</taxon>
        <taxon>Bacillati</taxon>
        <taxon>Actinomycetota</taxon>
        <taxon>Actinomycetes</taxon>
        <taxon>Actinomycetales</taxon>
        <taxon>Actinomycetaceae</taxon>
        <taxon>Buchananella</taxon>
    </lineage>
</organism>
<keyword evidence="2" id="KW-0645">Protease</keyword>
<dbReference type="Gene3D" id="1.10.101.10">
    <property type="entry name" value="PGBD-like superfamily/PGBD"/>
    <property type="match status" value="1"/>
</dbReference>